<feature type="domain" description="Fe2OG dioxygenase" evidence="7">
    <location>
        <begin position="96"/>
        <end position="201"/>
    </location>
</feature>
<reference evidence="8 9" key="1">
    <citation type="submission" date="2019-12" db="EMBL/GenBank/DDBJ databases">
        <title>Spirosoma sp. HMF4905 genome sequencing and assembly.</title>
        <authorList>
            <person name="Kang H."/>
            <person name="Cha I."/>
            <person name="Kim H."/>
            <person name="Joh K."/>
        </authorList>
    </citation>
    <scope>NUCLEOTIDE SEQUENCE [LARGE SCALE GENOMIC DNA]</scope>
    <source>
        <strain evidence="8 9">HMF4905</strain>
    </source>
</reference>
<dbReference type="GO" id="GO:0008198">
    <property type="term" value="F:ferrous iron binding"/>
    <property type="evidence" value="ECO:0007669"/>
    <property type="project" value="TreeGrafter"/>
</dbReference>
<protein>
    <submittedName>
        <fullName evidence="8">Oxidoreductase</fullName>
    </submittedName>
</protein>
<proteinExistence type="predicted"/>
<dbReference type="AlphaFoldDB" id="A0A7K1S6Y7"/>
<dbReference type="SMART" id="SM00702">
    <property type="entry name" value="P4Hc"/>
    <property type="match status" value="1"/>
</dbReference>
<dbReference type="InterPro" id="IPR051559">
    <property type="entry name" value="HIF_prolyl_hydroxylases"/>
</dbReference>
<evidence type="ECO:0000256" key="1">
    <source>
        <dbReference type="ARBA" id="ARBA00001961"/>
    </source>
</evidence>
<dbReference type="PANTHER" id="PTHR12907:SF26">
    <property type="entry name" value="HIF PROLYL HYDROXYLASE, ISOFORM C"/>
    <property type="match status" value="1"/>
</dbReference>
<gene>
    <name evidence="8" type="ORF">GO755_05840</name>
</gene>
<sequence length="202" mass="22926">MNPLFEPIIEGILADGYGMADNFLNPVEVKALANQLHKRHMEGQFRAAGIGNQQVLVENAIRGDEILWIDEASATLAESAFLKRIGEFVQYVNQTCYLGLREFEFHYARYPAGTFYKRHLDQFRSDSRRKLSVICYLNTDWQEADGGQLALYIPDQNGEAERQLTITPTGGRLVCFESGRLEHEVLPATRERLSITGWLKTG</sequence>
<evidence type="ECO:0000256" key="4">
    <source>
        <dbReference type="ARBA" id="ARBA00022964"/>
    </source>
</evidence>
<comment type="caution">
    <text evidence="8">The sequence shown here is derived from an EMBL/GenBank/DDBJ whole genome shotgun (WGS) entry which is preliminary data.</text>
</comment>
<evidence type="ECO:0000313" key="8">
    <source>
        <dbReference type="EMBL" id="MVM29545.1"/>
    </source>
</evidence>
<dbReference type="GO" id="GO:0071456">
    <property type="term" value="P:cellular response to hypoxia"/>
    <property type="evidence" value="ECO:0007669"/>
    <property type="project" value="TreeGrafter"/>
</dbReference>
<dbReference type="Gene3D" id="2.60.120.620">
    <property type="entry name" value="q2cbj1_9rhob like domain"/>
    <property type="match status" value="1"/>
</dbReference>
<keyword evidence="2" id="KW-0479">Metal-binding</keyword>
<evidence type="ECO:0000259" key="7">
    <source>
        <dbReference type="PROSITE" id="PS51471"/>
    </source>
</evidence>
<keyword evidence="5" id="KW-0560">Oxidoreductase</keyword>
<organism evidence="8 9">
    <name type="scientific">Spirosoma arboris</name>
    <dbReference type="NCBI Taxonomy" id="2682092"/>
    <lineage>
        <taxon>Bacteria</taxon>
        <taxon>Pseudomonadati</taxon>
        <taxon>Bacteroidota</taxon>
        <taxon>Cytophagia</taxon>
        <taxon>Cytophagales</taxon>
        <taxon>Cytophagaceae</taxon>
        <taxon>Spirosoma</taxon>
    </lineage>
</organism>
<dbReference type="EMBL" id="WPIN01000002">
    <property type="protein sequence ID" value="MVM29545.1"/>
    <property type="molecule type" value="Genomic_DNA"/>
</dbReference>
<dbReference type="RefSeq" id="WP_157583795.1">
    <property type="nucleotide sequence ID" value="NZ_WPIN01000002.1"/>
</dbReference>
<accession>A0A7K1S6Y7</accession>
<evidence type="ECO:0000313" key="9">
    <source>
        <dbReference type="Proteomes" id="UP000436006"/>
    </source>
</evidence>
<name>A0A7K1S6Y7_9BACT</name>
<evidence type="ECO:0000256" key="6">
    <source>
        <dbReference type="ARBA" id="ARBA00023004"/>
    </source>
</evidence>
<dbReference type="InterPro" id="IPR044862">
    <property type="entry name" value="Pro_4_hyd_alph_FE2OG_OXY"/>
</dbReference>
<keyword evidence="4" id="KW-0223">Dioxygenase</keyword>
<dbReference type="InterPro" id="IPR005123">
    <property type="entry name" value="Oxoglu/Fe-dep_dioxygenase_dom"/>
</dbReference>
<dbReference type="Pfam" id="PF13640">
    <property type="entry name" value="2OG-FeII_Oxy_3"/>
    <property type="match status" value="1"/>
</dbReference>
<dbReference type="InterPro" id="IPR006620">
    <property type="entry name" value="Pro_4_hyd_alph"/>
</dbReference>
<dbReference type="PROSITE" id="PS51471">
    <property type="entry name" value="FE2OG_OXY"/>
    <property type="match status" value="1"/>
</dbReference>
<keyword evidence="9" id="KW-1185">Reference proteome</keyword>
<dbReference type="GO" id="GO:0031418">
    <property type="term" value="F:L-ascorbic acid binding"/>
    <property type="evidence" value="ECO:0007669"/>
    <property type="project" value="UniProtKB-KW"/>
</dbReference>
<evidence type="ECO:0000256" key="3">
    <source>
        <dbReference type="ARBA" id="ARBA00022896"/>
    </source>
</evidence>
<evidence type="ECO:0000256" key="5">
    <source>
        <dbReference type="ARBA" id="ARBA00023002"/>
    </source>
</evidence>
<dbReference type="Proteomes" id="UP000436006">
    <property type="component" value="Unassembled WGS sequence"/>
</dbReference>
<dbReference type="PANTHER" id="PTHR12907">
    <property type="entry name" value="EGL NINE HOMOLOG-RELATED"/>
    <property type="match status" value="1"/>
</dbReference>
<keyword evidence="3" id="KW-0847">Vitamin C</keyword>
<evidence type="ECO:0000256" key="2">
    <source>
        <dbReference type="ARBA" id="ARBA00022723"/>
    </source>
</evidence>
<comment type="cofactor">
    <cofactor evidence="1">
        <name>L-ascorbate</name>
        <dbReference type="ChEBI" id="CHEBI:38290"/>
    </cofactor>
</comment>
<keyword evidence="6" id="KW-0408">Iron</keyword>
<dbReference type="GO" id="GO:0031543">
    <property type="term" value="F:peptidyl-proline dioxygenase activity"/>
    <property type="evidence" value="ECO:0007669"/>
    <property type="project" value="TreeGrafter"/>
</dbReference>